<reference evidence="5 6" key="1">
    <citation type="submission" date="2015-03" db="EMBL/GenBank/DDBJ databases">
        <title>Genome sequencing of Methylobacterium variabile DSM 16961.</title>
        <authorList>
            <person name="Chaudhry V."/>
            <person name="Patil P.B."/>
        </authorList>
    </citation>
    <scope>NUCLEOTIDE SEQUENCE [LARGE SCALE GENOMIC DNA]</scope>
    <source>
        <strain evidence="5 6">DSM 16961</strain>
    </source>
</reference>
<evidence type="ECO:0000313" key="5">
    <source>
        <dbReference type="EMBL" id="KMO36995.1"/>
    </source>
</evidence>
<dbReference type="GO" id="GO:0043565">
    <property type="term" value="F:sequence-specific DNA binding"/>
    <property type="evidence" value="ECO:0007669"/>
    <property type="project" value="InterPro"/>
</dbReference>
<evidence type="ECO:0000256" key="1">
    <source>
        <dbReference type="ARBA" id="ARBA00023015"/>
    </source>
</evidence>
<dbReference type="Pfam" id="PF01037">
    <property type="entry name" value="AsnC_trans_reg"/>
    <property type="match status" value="1"/>
</dbReference>
<protein>
    <recommendedName>
        <fullName evidence="4">HTH asnC-type domain-containing protein</fullName>
    </recommendedName>
</protein>
<name>A0A0J6SP68_9HYPH</name>
<dbReference type="PROSITE" id="PS50956">
    <property type="entry name" value="HTH_ASNC_2"/>
    <property type="match status" value="1"/>
</dbReference>
<dbReference type="InterPro" id="IPR036390">
    <property type="entry name" value="WH_DNA-bd_sf"/>
</dbReference>
<dbReference type="EMBL" id="LABY01000092">
    <property type="protein sequence ID" value="KMO36995.1"/>
    <property type="molecule type" value="Genomic_DNA"/>
</dbReference>
<dbReference type="PANTHER" id="PTHR30154:SF34">
    <property type="entry name" value="TRANSCRIPTIONAL REGULATOR AZLB"/>
    <property type="match status" value="1"/>
</dbReference>
<dbReference type="PATRIC" id="fig|298794.3.peg.7803"/>
<dbReference type="PANTHER" id="PTHR30154">
    <property type="entry name" value="LEUCINE-RESPONSIVE REGULATORY PROTEIN"/>
    <property type="match status" value="1"/>
</dbReference>
<dbReference type="CDD" id="cd00090">
    <property type="entry name" value="HTH_ARSR"/>
    <property type="match status" value="1"/>
</dbReference>
<keyword evidence="6" id="KW-1185">Reference proteome</keyword>
<dbReference type="InterPro" id="IPR019887">
    <property type="entry name" value="Tscrpt_reg_AsnC/Lrp_C"/>
</dbReference>
<feature type="domain" description="HTH asnC-type" evidence="4">
    <location>
        <begin position="3"/>
        <end position="63"/>
    </location>
</feature>
<dbReference type="Gene3D" id="3.30.70.920">
    <property type="match status" value="1"/>
</dbReference>
<dbReference type="PRINTS" id="PR00033">
    <property type="entry name" value="HTHASNC"/>
</dbReference>
<gene>
    <name evidence="5" type="ORF">VQ02_14520</name>
</gene>
<proteinExistence type="predicted"/>
<evidence type="ECO:0000259" key="4">
    <source>
        <dbReference type="PROSITE" id="PS50956"/>
    </source>
</evidence>
<dbReference type="Gene3D" id="1.10.10.10">
    <property type="entry name" value="Winged helix-like DNA-binding domain superfamily/Winged helix DNA-binding domain"/>
    <property type="match status" value="1"/>
</dbReference>
<dbReference type="SMART" id="SM00344">
    <property type="entry name" value="HTH_ASNC"/>
    <property type="match status" value="1"/>
</dbReference>
<dbReference type="Proteomes" id="UP000035955">
    <property type="component" value="Unassembled WGS sequence"/>
</dbReference>
<dbReference type="GO" id="GO:0006355">
    <property type="term" value="P:regulation of DNA-templated transcription"/>
    <property type="evidence" value="ECO:0007669"/>
    <property type="project" value="UniProtKB-ARBA"/>
</dbReference>
<dbReference type="GO" id="GO:0005829">
    <property type="term" value="C:cytosol"/>
    <property type="evidence" value="ECO:0007669"/>
    <property type="project" value="TreeGrafter"/>
</dbReference>
<dbReference type="InterPro" id="IPR011008">
    <property type="entry name" value="Dimeric_a/b-barrel"/>
</dbReference>
<dbReference type="Pfam" id="PF13404">
    <property type="entry name" value="HTH_AsnC-type"/>
    <property type="match status" value="1"/>
</dbReference>
<dbReference type="InterPro" id="IPR019888">
    <property type="entry name" value="Tscrpt_reg_AsnC-like"/>
</dbReference>
<organism evidence="5 6">
    <name type="scientific">Methylobacterium variabile</name>
    <dbReference type="NCBI Taxonomy" id="298794"/>
    <lineage>
        <taxon>Bacteria</taxon>
        <taxon>Pseudomonadati</taxon>
        <taxon>Pseudomonadota</taxon>
        <taxon>Alphaproteobacteria</taxon>
        <taxon>Hyphomicrobiales</taxon>
        <taxon>Methylobacteriaceae</taxon>
        <taxon>Methylobacterium</taxon>
    </lineage>
</organism>
<keyword evidence="3" id="KW-0804">Transcription</keyword>
<keyword evidence="1" id="KW-0805">Transcription regulation</keyword>
<dbReference type="InterPro" id="IPR036388">
    <property type="entry name" value="WH-like_DNA-bd_sf"/>
</dbReference>
<dbReference type="SUPFAM" id="SSF54909">
    <property type="entry name" value="Dimeric alpha+beta barrel"/>
    <property type="match status" value="1"/>
</dbReference>
<dbReference type="AlphaFoldDB" id="A0A0J6SP68"/>
<accession>A0A0J6SP68</accession>
<dbReference type="SUPFAM" id="SSF46785">
    <property type="entry name" value="Winged helix' DNA-binding domain"/>
    <property type="match status" value="1"/>
</dbReference>
<dbReference type="InterPro" id="IPR000485">
    <property type="entry name" value="AsnC-type_HTH_dom"/>
</dbReference>
<dbReference type="InterPro" id="IPR011991">
    <property type="entry name" value="ArsR-like_HTH"/>
</dbReference>
<evidence type="ECO:0000256" key="3">
    <source>
        <dbReference type="ARBA" id="ARBA00023163"/>
    </source>
</evidence>
<sequence length="164" mass="18423">MKLTNLDGRIIKLLSEDSRMPALRIAELLGEPESTVRGRINRLVEAKVIEFVAQTNPIEMGFSTWVMIGLKVVLADLSTIVAELEALDEVYFVAMTTGGYDVMFNAVFENNTELHRFIVEKLGAIDGIRETNTFHYLAVPKRKIAFLPISDHDKATERKRGTQA</sequence>
<comment type="caution">
    <text evidence="5">The sequence shown here is derived from an EMBL/GenBank/DDBJ whole genome shotgun (WGS) entry which is preliminary data.</text>
</comment>
<keyword evidence="2" id="KW-0238">DNA-binding</keyword>
<evidence type="ECO:0000313" key="6">
    <source>
        <dbReference type="Proteomes" id="UP000035955"/>
    </source>
</evidence>
<evidence type="ECO:0000256" key="2">
    <source>
        <dbReference type="ARBA" id="ARBA00023125"/>
    </source>
</evidence>
<dbReference type="GO" id="GO:0043200">
    <property type="term" value="P:response to amino acid"/>
    <property type="evidence" value="ECO:0007669"/>
    <property type="project" value="TreeGrafter"/>
</dbReference>